<dbReference type="PANTHER" id="PTHR43065:SF42">
    <property type="entry name" value="TWO-COMPONENT SENSOR PPRA"/>
    <property type="match status" value="1"/>
</dbReference>
<dbReference type="PRINTS" id="PR00344">
    <property type="entry name" value="BCTRLSENSOR"/>
</dbReference>
<dbReference type="CDD" id="cd00082">
    <property type="entry name" value="HisKA"/>
    <property type="match status" value="1"/>
</dbReference>
<dbReference type="SUPFAM" id="SSF55785">
    <property type="entry name" value="PYP-like sensor domain (PAS domain)"/>
    <property type="match status" value="1"/>
</dbReference>
<proteinExistence type="predicted"/>
<dbReference type="KEGG" id="tav:G4V39_02020"/>
<dbReference type="SMART" id="SM00091">
    <property type="entry name" value="PAS"/>
    <property type="match status" value="1"/>
</dbReference>
<gene>
    <name evidence="4" type="ORF">G4V39_02020</name>
</gene>
<evidence type="ECO:0000256" key="1">
    <source>
        <dbReference type="ARBA" id="ARBA00000085"/>
    </source>
</evidence>
<dbReference type="EMBL" id="CP048877">
    <property type="protein sequence ID" value="QIJ71122.1"/>
    <property type="molecule type" value="Genomic_DNA"/>
</dbReference>
<name>A0A6G7PTZ4_9BACT</name>
<dbReference type="InterPro" id="IPR035965">
    <property type="entry name" value="PAS-like_dom_sf"/>
</dbReference>
<dbReference type="InterPro" id="IPR003594">
    <property type="entry name" value="HATPase_dom"/>
</dbReference>
<comment type="catalytic activity">
    <reaction evidence="1">
        <text>ATP + protein L-histidine = ADP + protein N-phospho-L-histidine.</text>
        <dbReference type="EC" id="2.7.13.3"/>
    </reaction>
</comment>
<keyword evidence="3" id="KW-0597">Phosphoprotein</keyword>
<dbReference type="Gene3D" id="3.30.450.20">
    <property type="entry name" value="PAS domain"/>
    <property type="match status" value="1"/>
</dbReference>
<protein>
    <recommendedName>
        <fullName evidence="2">histidine kinase</fullName>
        <ecNumber evidence="2">2.7.13.3</ecNumber>
    </recommendedName>
</protein>
<dbReference type="SMART" id="SM00387">
    <property type="entry name" value="HATPase_c"/>
    <property type="match status" value="1"/>
</dbReference>
<evidence type="ECO:0000256" key="3">
    <source>
        <dbReference type="ARBA" id="ARBA00022553"/>
    </source>
</evidence>
<dbReference type="CDD" id="cd00130">
    <property type="entry name" value="PAS"/>
    <property type="match status" value="1"/>
</dbReference>
<dbReference type="Proteomes" id="UP000502179">
    <property type="component" value="Chromosome"/>
</dbReference>
<dbReference type="AlphaFoldDB" id="A0A6G7PTZ4"/>
<reference evidence="4 5" key="1">
    <citation type="submission" date="2020-02" db="EMBL/GenBank/DDBJ databases">
        <title>Genome analysis of Thermosulfuriphilus ammonigenes ST65T, an anaerobic thermophilic chemolithoautotrophic bacterium isolated from a deep-sea hydrothermal vent.</title>
        <authorList>
            <person name="Slobodkina G."/>
            <person name="Allioux M."/>
            <person name="Merkel A."/>
            <person name="Alain K."/>
            <person name="Jebbar M."/>
            <person name="Slobodkin A."/>
        </authorList>
    </citation>
    <scope>NUCLEOTIDE SEQUENCE [LARGE SCALE GENOMIC DNA]</scope>
    <source>
        <strain evidence="4 5">ST65</strain>
    </source>
</reference>
<dbReference type="InterPro" id="IPR000014">
    <property type="entry name" value="PAS"/>
</dbReference>
<dbReference type="InterPro" id="IPR005467">
    <property type="entry name" value="His_kinase_dom"/>
</dbReference>
<dbReference type="PANTHER" id="PTHR43065">
    <property type="entry name" value="SENSOR HISTIDINE KINASE"/>
    <property type="match status" value="1"/>
</dbReference>
<evidence type="ECO:0000256" key="2">
    <source>
        <dbReference type="ARBA" id="ARBA00012438"/>
    </source>
</evidence>
<dbReference type="PROSITE" id="PS50109">
    <property type="entry name" value="HIS_KIN"/>
    <property type="match status" value="1"/>
</dbReference>
<dbReference type="Pfam" id="PF00512">
    <property type="entry name" value="HisKA"/>
    <property type="match status" value="1"/>
</dbReference>
<dbReference type="InterPro" id="IPR004358">
    <property type="entry name" value="Sig_transdc_His_kin-like_C"/>
</dbReference>
<evidence type="ECO:0000313" key="4">
    <source>
        <dbReference type="EMBL" id="QIJ71122.1"/>
    </source>
</evidence>
<dbReference type="Gene3D" id="1.10.287.130">
    <property type="match status" value="1"/>
</dbReference>
<dbReference type="SUPFAM" id="SSF47384">
    <property type="entry name" value="Homodimeric domain of signal transducing histidine kinase"/>
    <property type="match status" value="1"/>
</dbReference>
<organism evidence="4 5">
    <name type="scientific">Thermosulfuriphilus ammonigenes</name>
    <dbReference type="NCBI Taxonomy" id="1936021"/>
    <lineage>
        <taxon>Bacteria</taxon>
        <taxon>Pseudomonadati</taxon>
        <taxon>Thermodesulfobacteriota</taxon>
        <taxon>Thermodesulfobacteria</taxon>
        <taxon>Thermodesulfobacteriales</taxon>
        <taxon>Thermodesulfobacteriaceae</taxon>
        <taxon>Thermosulfuriphilus</taxon>
    </lineage>
</organism>
<dbReference type="SUPFAM" id="SSF55874">
    <property type="entry name" value="ATPase domain of HSP90 chaperone/DNA topoisomerase II/histidine kinase"/>
    <property type="match status" value="1"/>
</dbReference>
<dbReference type="GO" id="GO:0000155">
    <property type="term" value="F:phosphorelay sensor kinase activity"/>
    <property type="evidence" value="ECO:0007669"/>
    <property type="project" value="InterPro"/>
</dbReference>
<accession>A0A6G7PTZ4</accession>
<evidence type="ECO:0000313" key="5">
    <source>
        <dbReference type="Proteomes" id="UP000502179"/>
    </source>
</evidence>
<dbReference type="Gene3D" id="3.30.565.10">
    <property type="entry name" value="Histidine kinase-like ATPase, C-terminal domain"/>
    <property type="match status" value="1"/>
</dbReference>
<dbReference type="InterPro" id="IPR003661">
    <property type="entry name" value="HisK_dim/P_dom"/>
</dbReference>
<dbReference type="EC" id="2.7.13.3" evidence="2"/>
<dbReference type="SMART" id="SM00388">
    <property type="entry name" value="HisKA"/>
    <property type="match status" value="1"/>
</dbReference>
<sequence>MVLSSQLRRSNNCLDTIKAVLNILPEAAFILDLQLRVEWLNPSALAWAEGSPEPVGRSLGEFFRDKRAFEEFKELLLKSRELKDFKTTFAPPGGQERLVAIRALCLSERVVLLVRDLSVPDIDCQRLAQLEKLATMGLLAMAMVHDLNTPLGIILGYVQMLEEDLAKDPEARKMLQVIETQLRHCRELTHRLLSLARPHEEGFQETDLNQVVEETLELMKESFRARGIRLVSRLAKNLQKIWGSPERLREALINLLTNAQEAIGKGGEIILTTENQENQVTLAVADTGSGIPEDKKGYLFRPFFSCKEGGTGLGLFIVDSILREHGATIEVQSPIRDPHWGPAGQGTVFIIRFPAKASVRMEQKHS</sequence>
<dbReference type="InterPro" id="IPR036097">
    <property type="entry name" value="HisK_dim/P_sf"/>
</dbReference>
<dbReference type="Pfam" id="PF02518">
    <property type="entry name" value="HATPase_c"/>
    <property type="match status" value="1"/>
</dbReference>
<keyword evidence="5" id="KW-1185">Reference proteome</keyword>
<dbReference type="InterPro" id="IPR036890">
    <property type="entry name" value="HATPase_C_sf"/>
</dbReference>
<dbReference type="RefSeq" id="WP_166031344.1">
    <property type="nucleotide sequence ID" value="NZ_CP048877.1"/>
</dbReference>